<keyword evidence="3" id="KW-0808">Transferase</keyword>
<reference evidence="6" key="1">
    <citation type="journal article" date="2010" name="Science">
        <title>Plasticity of animal genome architecture unmasked by rapid evolution of a pelagic tunicate.</title>
        <authorList>
            <person name="Denoeud F."/>
            <person name="Henriet S."/>
            <person name="Mungpakdee S."/>
            <person name="Aury J.M."/>
            <person name="Da Silva C."/>
            <person name="Brinkmann H."/>
            <person name="Mikhaleva J."/>
            <person name="Olsen L.C."/>
            <person name="Jubin C."/>
            <person name="Canestro C."/>
            <person name="Bouquet J.M."/>
            <person name="Danks G."/>
            <person name="Poulain J."/>
            <person name="Campsteijn C."/>
            <person name="Adamski M."/>
            <person name="Cross I."/>
            <person name="Yadetie F."/>
            <person name="Muffato M."/>
            <person name="Louis A."/>
            <person name="Butcher S."/>
            <person name="Tsagkogeorga G."/>
            <person name="Konrad A."/>
            <person name="Singh S."/>
            <person name="Jensen M.F."/>
            <person name="Cong E.H."/>
            <person name="Eikeseth-Otteraa H."/>
            <person name="Noel B."/>
            <person name="Anthouard V."/>
            <person name="Porcel B.M."/>
            <person name="Kachouri-Lafond R."/>
            <person name="Nishino A."/>
            <person name="Ugolini M."/>
            <person name="Chourrout P."/>
            <person name="Nishida H."/>
            <person name="Aasland R."/>
            <person name="Huzurbazar S."/>
            <person name="Westhof E."/>
            <person name="Delsuc F."/>
            <person name="Lehrach H."/>
            <person name="Reinhardt R."/>
            <person name="Weissenbach J."/>
            <person name="Roy S.W."/>
            <person name="Artiguenave F."/>
            <person name="Postlethwait J.H."/>
            <person name="Manak J.R."/>
            <person name="Thompson E.M."/>
            <person name="Jaillon O."/>
            <person name="Du Pasquier L."/>
            <person name="Boudinot P."/>
            <person name="Liberles D.A."/>
            <person name="Volff J.N."/>
            <person name="Philippe H."/>
            <person name="Lenhard B."/>
            <person name="Roest Crollius H."/>
            <person name="Wincker P."/>
            <person name="Chourrout D."/>
        </authorList>
    </citation>
    <scope>NUCLEOTIDE SEQUENCE [LARGE SCALE GENOMIC DNA]</scope>
</reference>
<organism evidence="6">
    <name type="scientific">Oikopleura dioica</name>
    <name type="common">Tunicate</name>
    <dbReference type="NCBI Taxonomy" id="34765"/>
    <lineage>
        <taxon>Eukaryota</taxon>
        <taxon>Metazoa</taxon>
        <taxon>Chordata</taxon>
        <taxon>Tunicata</taxon>
        <taxon>Appendicularia</taxon>
        <taxon>Copelata</taxon>
        <taxon>Oikopleuridae</taxon>
        <taxon>Oikopleura</taxon>
    </lineage>
</organism>
<evidence type="ECO:0000256" key="4">
    <source>
        <dbReference type="ARBA" id="ARBA00023315"/>
    </source>
</evidence>
<dbReference type="PANTHER" id="PTHR13693">
    <property type="entry name" value="CLASS II AMINOTRANSFERASE/8-AMINO-7-OXONONANOATE SYNTHASE"/>
    <property type="match status" value="1"/>
</dbReference>
<dbReference type="InterPro" id="IPR004839">
    <property type="entry name" value="Aminotransferase_I/II_large"/>
</dbReference>
<gene>
    <name evidence="6" type="ORF">GSOID_T00025925001</name>
</gene>
<comment type="cofactor">
    <cofactor evidence="1">
        <name>pyridoxal 5'-phosphate</name>
        <dbReference type="ChEBI" id="CHEBI:597326"/>
    </cofactor>
</comment>
<dbReference type="GO" id="GO:0006783">
    <property type="term" value="P:heme biosynthetic process"/>
    <property type="evidence" value="ECO:0007669"/>
    <property type="project" value="TreeGrafter"/>
</dbReference>
<proteinExistence type="inferred from homology"/>
<comment type="similarity">
    <text evidence="2">Belongs to the class-II pyridoxal-phosphate-dependent aminotransferase family.</text>
</comment>
<dbReference type="Proteomes" id="UP000011014">
    <property type="component" value="Unassembled WGS sequence"/>
</dbReference>
<evidence type="ECO:0000256" key="2">
    <source>
        <dbReference type="ARBA" id="ARBA00008392"/>
    </source>
</evidence>
<dbReference type="AlphaFoldDB" id="E4Z3H3"/>
<protein>
    <recommendedName>
        <fullName evidence="5">Aminotransferase class I/classII large domain-containing protein</fullName>
    </recommendedName>
</protein>
<feature type="non-terminal residue" evidence="6">
    <location>
        <position position="291"/>
    </location>
</feature>
<dbReference type="InterPro" id="IPR050087">
    <property type="entry name" value="AON_synthase_class-II"/>
</dbReference>
<dbReference type="SUPFAM" id="SSF53383">
    <property type="entry name" value="PLP-dependent transferases"/>
    <property type="match status" value="1"/>
</dbReference>
<evidence type="ECO:0000313" key="6">
    <source>
        <dbReference type="EMBL" id="CBY42251.1"/>
    </source>
</evidence>
<dbReference type="InterPro" id="IPR015421">
    <property type="entry name" value="PyrdxlP-dep_Trfase_major"/>
</dbReference>
<dbReference type="GO" id="GO:0005739">
    <property type="term" value="C:mitochondrion"/>
    <property type="evidence" value="ECO:0007669"/>
    <property type="project" value="TreeGrafter"/>
</dbReference>
<feature type="domain" description="Aminotransferase class I/classII large" evidence="5">
    <location>
        <begin position="162"/>
        <end position="259"/>
    </location>
</feature>
<dbReference type="EMBL" id="FN656986">
    <property type="protein sequence ID" value="CBY42251.1"/>
    <property type="molecule type" value="Genomic_DNA"/>
</dbReference>
<accession>E4Z3H3</accession>
<name>E4Z3H3_OIKDI</name>
<dbReference type="PANTHER" id="PTHR13693:SF102">
    <property type="entry name" value="2-AMINO-3-KETOBUTYRATE COENZYME A LIGASE, MITOCHONDRIAL"/>
    <property type="match status" value="1"/>
</dbReference>
<dbReference type="Gene3D" id="3.40.640.10">
    <property type="entry name" value="Type I PLP-dependent aspartate aminotransferase-like (Major domain)"/>
    <property type="match status" value="1"/>
</dbReference>
<sequence>MKCPFVSSVSTGLFKRSNITLASALNHCPFIRQQRSLTITPENNILTKSKTAVSDERNCPYIHGQAVERPRCPVTNIETADVPKSDVLQDIYQETPGSIRKNPVPGKIPEVWAESMHIQLQKKKDEGTYRNLMTVNKSTQRAPLLEKIDSKVVYPLVRESYCSNDYLSMSSHPTVIKAAVHAAEKHGTGAGGTRNISGTSELTVALEREISSWHQAEDALIFNGCYPANDATLSTLLGRRFPGAQCFSDSGNHASMIQGMLRGKREQADPSNRLFTFRHDSPEHLEELLRE</sequence>
<dbReference type="GO" id="GO:0003870">
    <property type="term" value="F:5-aminolevulinate synthase activity"/>
    <property type="evidence" value="ECO:0007669"/>
    <property type="project" value="TreeGrafter"/>
</dbReference>
<evidence type="ECO:0000256" key="3">
    <source>
        <dbReference type="ARBA" id="ARBA00022679"/>
    </source>
</evidence>
<evidence type="ECO:0000259" key="5">
    <source>
        <dbReference type="Pfam" id="PF00155"/>
    </source>
</evidence>
<dbReference type="InterPro" id="IPR015424">
    <property type="entry name" value="PyrdxlP-dep_Trfase"/>
</dbReference>
<dbReference type="GO" id="GO:0030170">
    <property type="term" value="F:pyridoxal phosphate binding"/>
    <property type="evidence" value="ECO:0007669"/>
    <property type="project" value="InterPro"/>
</dbReference>
<evidence type="ECO:0000256" key="1">
    <source>
        <dbReference type="ARBA" id="ARBA00001933"/>
    </source>
</evidence>
<dbReference type="Pfam" id="PF00155">
    <property type="entry name" value="Aminotran_1_2"/>
    <property type="match status" value="1"/>
</dbReference>
<dbReference type="Gene3D" id="3.90.1150.10">
    <property type="entry name" value="Aspartate Aminotransferase, domain 1"/>
    <property type="match status" value="1"/>
</dbReference>
<keyword evidence="4" id="KW-0012">Acyltransferase</keyword>
<dbReference type="InterPro" id="IPR015422">
    <property type="entry name" value="PyrdxlP-dep_Trfase_small"/>
</dbReference>